<evidence type="ECO:0000313" key="7">
    <source>
        <dbReference type="EMBL" id="AGF93026.1"/>
    </source>
</evidence>
<reference evidence="7" key="1">
    <citation type="journal article" date="2013" name="Syst. Appl. Microbiol.">
        <title>New insights into the archaeal diversity of a hypersaline microbial mat obtained by a metagenomic approach.</title>
        <authorList>
            <person name="Lopez-Lopez A."/>
            <person name="Richter M."/>
            <person name="Pena A."/>
            <person name="Tamames J."/>
            <person name="Rossello-Mora R."/>
        </authorList>
    </citation>
    <scope>NUCLEOTIDE SEQUENCE</scope>
</reference>
<evidence type="ECO:0000256" key="3">
    <source>
        <dbReference type="ARBA" id="ARBA00022723"/>
    </source>
</evidence>
<dbReference type="HAMAP" id="MF_00558">
    <property type="entry name" value="Succ_CoA_beta"/>
    <property type="match status" value="1"/>
</dbReference>
<protein>
    <submittedName>
        <fullName evidence="7">Succinyl-CoA synthetase, beta subunit</fullName>
        <ecNumber evidence="7">6.2.1.9</ecNumber>
    </submittedName>
</protein>
<evidence type="ECO:0000256" key="2">
    <source>
        <dbReference type="ARBA" id="ARBA00022598"/>
    </source>
</evidence>
<organism evidence="7">
    <name type="scientific">uncultured organism</name>
    <dbReference type="NCBI Taxonomy" id="155900"/>
    <lineage>
        <taxon>unclassified sequences</taxon>
        <taxon>environmental samples</taxon>
    </lineage>
</organism>
<dbReference type="PROSITE" id="PS50975">
    <property type="entry name" value="ATP_GRASP"/>
    <property type="match status" value="1"/>
</dbReference>
<comment type="cofactor">
    <cofactor evidence="1">
        <name>Mg(2+)</name>
        <dbReference type="ChEBI" id="CHEBI:18420"/>
    </cofactor>
</comment>
<evidence type="ECO:0000256" key="4">
    <source>
        <dbReference type="ARBA" id="ARBA00022741"/>
    </source>
</evidence>
<keyword evidence="5" id="KW-0460">Magnesium</keyword>
<dbReference type="PANTHER" id="PTHR11815">
    <property type="entry name" value="SUCCINYL-COA SYNTHETASE BETA CHAIN"/>
    <property type="match status" value="1"/>
</dbReference>
<dbReference type="GO" id="GO:0006104">
    <property type="term" value="P:succinyl-CoA metabolic process"/>
    <property type="evidence" value="ECO:0007669"/>
    <property type="project" value="TreeGrafter"/>
</dbReference>
<dbReference type="FunFam" id="3.30.470.20:FF:000002">
    <property type="entry name" value="Succinate--CoA ligase [ADP-forming] subunit beta"/>
    <property type="match status" value="1"/>
</dbReference>
<dbReference type="EMBL" id="JX684079">
    <property type="protein sequence ID" value="AGF93026.1"/>
    <property type="molecule type" value="Genomic_DNA"/>
</dbReference>
<dbReference type="Pfam" id="PF00549">
    <property type="entry name" value="Ligase_CoA"/>
    <property type="match status" value="1"/>
</dbReference>
<dbReference type="GO" id="GO:0005524">
    <property type="term" value="F:ATP binding"/>
    <property type="evidence" value="ECO:0007669"/>
    <property type="project" value="InterPro"/>
</dbReference>
<dbReference type="InterPro" id="IPR013815">
    <property type="entry name" value="ATP_grasp_subdomain_1"/>
</dbReference>
<evidence type="ECO:0000256" key="1">
    <source>
        <dbReference type="ARBA" id="ARBA00001946"/>
    </source>
</evidence>
<dbReference type="GO" id="GO:0050074">
    <property type="term" value="F:malate-CoA ligase activity"/>
    <property type="evidence" value="ECO:0007669"/>
    <property type="project" value="UniProtKB-EC"/>
</dbReference>
<dbReference type="NCBIfam" id="NF001913">
    <property type="entry name" value="PRK00696.1"/>
    <property type="match status" value="1"/>
</dbReference>
<dbReference type="InterPro" id="IPR016102">
    <property type="entry name" value="Succinyl-CoA_synth-like"/>
</dbReference>
<evidence type="ECO:0000259" key="6">
    <source>
        <dbReference type="PROSITE" id="PS50975"/>
    </source>
</evidence>
<accession>M1P103</accession>
<keyword evidence="2 7" id="KW-0436">Ligase</keyword>
<keyword evidence="4" id="KW-0547">Nucleotide-binding</keyword>
<dbReference type="NCBIfam" id="TIGR01016">
    <property type="entry name" value="sucCoAbeta"/>
    <property type="match status" value="1"/>
</dbReference>
<sequence>MKLQEYQAAEIFEDYGIPVADSYLIEDPEEIKEVDEPVVLKSQVTVGKRGKAGGILFADNREGAVEKAEELFNKEIRGLEVEKILVADQAEIENEYYVGMVMDRENKRPTLIMTTEGGMNIEEVAEEHPDKIVKRPVDPILGLRSYEALHMADSIGLEGDELSQMAKIAQKVSQAFHDYDSELAEINPLVSTPDGLLAIDAVFNIDDNALYRQDFEKSESKLVTEREKKAREYDLAYVDLEGDIGIVGCGAGLVMATLDSVAEYGGEPACFLDLGGGADAQDTKQALEIIDMKDGIGSIYLNIFGGITQCDKIAQGIIDYDPEKPTVVRMLGTNEEKAKEMLKEAGYDVVDGMDEGAEKAVKIKG</sequence>
<gene>
    <name evidence="7" type="ORF">FLSS-7_0035</name>
</gene>
<dbReference type="Gene3D" id="3.40.50.261">
    <property type="entry name" value="Succinyl-CoA synthetase domains"/>
    <property type="match status" value="1"/>
</dbReference>
<feature type="domain" description="ATP-grasp" evidence="6">
    <location>
        <begin position="9"/>
        <end position="228"/>
    </location>
</feature>
<name>M1P103_9ZZZZ</name>
<dbReference type="Pfam" id="PF08442">
    <property type="entry name" value="ATP-grasp_2"/>
    <property type="match status" value="1"/>
</dbReference>
<dbReference type="GO" id="GO:0006099">
    <property type="term" value="P:tricarboxylic acid cycle"/>
    <property type="evidence" value="ECO:0007669"/>
    <property type="project" value="InterPro"/>
</dbReference>
<dbReference type="Gene3D" id="3.30.470.20">
    <property type="entry name" value="ATP-grasp fold, B domain"/>
    <property type="match status" value="1"/>
</dbReference>
<dbReference type="EC" id="6.2.1.9" evidence="7"/>
<dbReference type="GO" id="GO:0046872">
    <property type="term" value="F:metal ion binding"/>
    <property type="evidence" value="ECO:0007669"/>
    <property type="project" value="UniProtKB-KW"/>
</dbReference>
<dbReference type="GO" id="GO:0004775">
    <property type="term" value="F:succinate-CoA ligase (ADP-forming) activity"/>
    <property type="evidence" value="ECO:0007669"/>
    <property type="project" value="TreeGrafter"/>
</dbReference>
<dbReference type="InterPro" id="IPR011761">
    <property type="entry name" value="ATP-grasp"/>
</dbReference>
<dbReference type="PIRSF" id="PIRSF001554">
    <property type="entry name" value="SucCS_beta"/>
    <property type="match status" value="1"/>
</dbReference>
<dbReference type="PANTHER" id="PTHR11815:SF10">
    <property type="entry name" value="SUCCINATE--COA LIGASE [GDP-FORMING] SUBUNIT BETA, MITOCHONDRIAL"/>
    <property type="match status" value="1"/>
</dbReference>
<evidence type="ECO:0000256" key="5">
    <source>
        <dbReference type="ARBA" id="ARBA00022842"/>
    </source>
</evidence>
<dbReference type="AlphaFoldDB" id="M1P103"/>
<dbReference type="InterPro" id="IPR005809">
    <property type="entry name" value="Succ_CoA_ligase-like_bsu"/>
</dbReference>
<dbReference type="InterPro" id="IPR013650">
    <property type="entry name" value="ATP-grasp_succ-CoA_synth-type"/>
</dbReference>
<keyword evidence="3" id="KW-0479">Metal-binding</keyword>
<dbReference type="Gene3D" id="3.30.1490.20">
    <property type="entry name" value="ATP-grasp fold, A domain"/>
    <property type="match status" value="1"/>
</dbReference>
<dbReference type="SUPFAM" id="SSF52210">
    <property type="entry name" value="Succinyl-CoA synthetase domains"/>
    <property type="match status" value="1"/>
</dbReference>
<dbReference type="InterPro" id="IPR005811">
    <property type="entry name" value="SUCC_ACL_C"/>
</dbReference>
<dbReference type="SUPFAM" id="SSF56059">
    <property type="entry name" value="Glutathione synthetase ATP-binding domain-like"/>
    <property type="match status" value="1"/>
</dbReference>
<proteinExistence type="inferred from homology"/>